<dbReference type="InParanoid" id="A0A0C3FK15"/>
<dbReference type="GO" id="GO:0004674">
    <property type="term" value="F:protein serine/threonine kinase activity"/>
    <property type="evidence" value="ECO:0007669"/>
    <property type="project" value="TreeGrafter"/>
</dbReference>
<gene>
    <name evidence="2" type="ORF">PILCRDRAFT_823036</name>
</gene>
<proteinExistence type="predicted"/>
<organism evidence="2 3">
    <name type="scientific">Piloderma croceum (strain F 1598)</name>
    <dbReference type="NCBI Taxonomy" id="765440"/>
    <lineage>
        <taxon>Eukaryota</taxon>
        <taxon>Fungi</taxon>
        <taxon>Dikarya</taxon>
        <taxon>Basidiomycota</taxon>
        <taxon>Agaricomycotina</taxon>
        <taxon>Agaricomycetes</taxon>
        <taxon>Agaricomycetidae</taxon>
        <taxon>Atheliales</taxon>
        <taxon>Atheliaceae</taxon>
        <taxon>Piloderma</taxon>
    </lineage>
</organism>
<dbReference type="HOGENOM" id="CLU_000288_7_18_1"/>
<reference evidence="2 3" key="1">
    <citation type="submission" date="2014-04" db="EMBL/GenBank/DDBJ databases">
        <authorList>
            <consortium name="DOE Joint Genome Institute"/>
            <person name="Kuo A."/>
            <person name="Tarkka M."/>
            <person name="Buscot F."/>
            <person name="Kohler A."/>
            <person name="Nagy L.G."/>
            <person name="Floudas D."/>
            <person name="Copeland A."/>
            <person name="Barry K.W."/>
            <person name="Cichocki N."/>
            <person name="Veneault-Fourrey C."/>
            <person name="LaButti K."/>
            <person name="Lindquist E.A."/>
            <person name="Lipzen A."/>
            <person name="Lundell T."/>
            <person name="Morin E."/>
            <person name="Murat C."/>
            <person name="Sun H."/>
            <person name="Tunlid A."/>
            <person name="Henrissat B."/>
            <person name="Grigoriev I.V."/>
            <person name="Hibbett D.S."/>
            <person name="Martin F."/>
            <person name="Nordberg H.P."/>
            <person name="Cantor M.N."/>
            <person name="Hua S.X."/>
        </authorList>
    </citation>
    <scope>NUCLEOTIDE SEQUENCE [LARGE SCALE GENOMIC DNA]</scope>
    <source>
        <strain evidence="2 3">F 1598</strain>
    </source>
</reference>
<evidence type="ECO:0000313" key="3">
    <source>
        <dbReference type="Proteomes" id="UP000054166"/>
    </source>
</evidence>
<dbReference type="InterPro" id="IPR011009">
    <property type="entry name" value="Kinase-like_dom_sf"/>
</dbReference>
<dbReference type="Pfam" id="PF07714">
    <property type="entry name" value="PK_Tyr_Ser-Thr"/>
    <property type="match status" value="1"/>
</dbReference>
<dbReference type="OrthoDB" id="4062651at2759"/>
<dbReference type="EMBL" id="KN833007">
    <property type="protein sequence ID" value="KIM79846.1"/>
    <property type="molecule type" value="Genomic_DNA"/>
</dbReference>
<feature type="domain" description="Protein kinase" evidence="1">
    <location>
        <begin position="122"/>
        <end position="389"/>
    </location>
</feature>
<protein>
    <recommendedName>
        <fullName evidence="1">Protein kinase domain-containing protein</fullName>
    </recommendedName>
</protein>
<dbReference type="STRING" id="765440.A0A0C3FK15"/>
<dbReference type="PANTHER" id="PTHR44329">
    <property type="entry name" value="SERINE/THREONINE-PROTEIN KINASE TNNI3K-RELATED"/>
    <property type="match status" value="1"/>
</dbReference>
<accession>A0A0C3FK15</accession>
<dbReference type="AlphaFoldDB" id="A0A0C3FK15"/>
<dbReference type="PROSITE" id="PS50011">
    <property type="entry name" value="PROTEIN_KINASE_DOM"/>
    <property type="match status" value="1"/>
</dbReference>
<dbReference type="InterPro" id="IPR000719">
    <property type="entry name" value="Prot_kinase_dom"/>
</dbReference>
<dbReference type="Gene3D" id="1.10.510.10">
    <property type="entry name" value="Transferase(Phosphotransferase) domain 1"/>
    <property type="match status" value="1"/>
</dbReference>
<dbReference type="SUPFAM" id="SSF56112">
    <property type="entry name" value="Protein kinase-like (PK-like)"/>
    <property type="match status" value="1"/>
</dbReference>
<dbReference type="InterPro" id="IPR051681">
    <property type="entry name" value="Ser/Thr_Kinases-Pseudokinases"/>
</dbReference>
<dbReference type="InterPro" id="IPR001245">
    <property type="entry name" value="Ser-Thr/Tyr_kinase_cat_dom"/>
</dbReference>
<keyword evidence="3" id="KW-1185">Reference proteome</keyword>
<name>A0A0C3FK15_PILCF</name>
<dbReference type="Proteomes" id="UP000054166">
    <property type="component" value="Unassembled WGS sequence"/>
</dbReference>
<sequence length="392" mass="43961">MTERSTTPRAAVGNMVDTESPWSKVHELWSDLGPFKQASLCQILEEDTDLCHSVWQVLNAKRNDLVELDLHGDTVTQFMDLMNSKLLAQGKIICQIAFRLLVGLLQACDIAPSSIFISDVRLLENDAVFHGVYADIFKGFKDGQEVALKRPRIYIGDDHRRTQQALKREALIRRGLSHPNILPFLGIDSQTFPSNPCIVSPWMRYSTVLEHLKGRIPTNVEKFGLLLEVADGMAYLHRQNVVHGNLSGANILVDQNAHALLSGFSLAGFANTEDYDSELNALTSNYGADGSDANTEVTQARPRTLASDVYAFACVFLEIYAGQSDIVNYNYNDAERLRDIRRQRPSQPSDHGIQMSDDVWHLIRSCWHPDPSCRPTMDNILDQMKEIGFGTL</sequence>
<reference evidence="3" key="2">
    <citation type="submission" date="2015-01" db="EMBL/GenBank/DDBJ databases">
        <title>Evolutionary Origins and Diversification of the Mycorrhizal Mutualists.</title>
        <authorList>
            <consortium name="DOE Joint Genome Institute"/>
            <consortium name="Mycorrhizal Genomics Consortium"/>
            <person name="Kohler A."/>
            <person name="Kuo A."/>
            <person name="Nagy L.G."/>
            <person name="Floudas D."/>
            <person name="Copeland A."/>
            <person name="Barry K.W."/>
            <person name="Cichocki N."/>
            <person name="Veneault-Fourrey C."/>
            <person name="LaButti K."/>
            <person name="Lindquist E.A."/>
            <person name="Lipzen A."/>
            <person name="Lundell T."/>
            <person name="Morin E."/>
            <person name="Murat C."/>
            <person name="Riley R."/>
            <person name="Ohm R."/>
            <person name="Sun H."/>
            <person name="Tunlid A."/>
            <person name="Henrissat B."/>
            <person name="Grigoriev I.V."/>
            <person name="Hibbett D.S."/>
            <person name="Martin F."/>
        </authorList>
    </citation>
    <scope>NUCLEOTIDE SEQUENCE [LARGE SCALE GENOMIC DNA]</scope>
    <source>
        <strain evidence="3">F 1598</strain>
    </source>
</reference>
<dbReference type="GO" id="GO:0005524">
    <property type="term" value="F:ATP binding"/>
    <property type="evidence" value="ECO:0007669"/>
    <property type="project" value="InterPro"/>
</dbReference>
<evidence type="ECO:0000259" key="1">
    <source>
        <dbReference type="PROSITE" id="PS50011"/>
    </source>
</evidence>
<evidence type="ECO:0000313" key="2">
    <source>
        <dbReference type="EMBL" id="KIM79846.1"/>
    </source>
</evidence>